<dbReference type="GO" id="GO:0004867">
    <property type="term" value="F:serine-type endopeptidase inhibitor activity"/>
    <property type="evidence" value="ECO:0007669"/>
    <property type="project" value="UniProtKB-KW"/>
</dbReference>
<keyword evidence="7" id="KW-0732">Signal</keyword>
<evidence type="ECO:0000256" key="5">
    <source>
        <dbReference type="PIRSR" id="PIRSR600877-51"/>
    </source>
</evidence>
<feature type="disulfide bond" evidence="5">
    <location>
        <begin position="85"/>
        <end position="93"/>
    </location>
</feature>
<feature type="disulfide bond" evidence="5">
    <location>
        <begin position="58"/>
        <end position="66"/>
    </location>
</feature>
<dbReference type="Proteomes" id="UP001189624">
    <property type="component" value="Chromosome 1"/>
</dbReference>
<protein>
    <recommendedName>
        <fullName evidence="8">Bowman-Birk serine protease inhibitors family domain-containing protein</fullName>
    </recommendedName>
</protein>
<feature type="disulfide bond" evidence="5">
    <location>
        <begin position="80"/>
        <end position="95"/>
    </location>
</feature>
<evidence type="ECO:0000256" key="1">
    <source>
        <dbReference type="ARBA" id="ARBA00008506"/>
    </source>
</evidence>
<dbReference type="CDD" id="cd00023">
    <property type="entry name" value="BBI"/>
    <property type="match status" value="1"/>
</dbReference>
<dbReference type="AlphaFoldDB" id="A0AA86RUH6"/>
<comment type="similarity">
    <text evidence="1 6">Belongs to the Bowman-Birk serine protease inhibitor family.</text>
</comment>
<dbReference type="EMBL" id="OY731398">
    <property type="protein sequence ID" value="CAJ1818898.1"/>
    <property type="molecule type" value="Genomic_DNA"/>
</dbReference>
<evidence type="ECO:0000313" key="9">
    <source>
        <dbReference type="EMBL" id="CAJ1818898.1"/>
    </source>
</evidence>
<dbReference type="Pfam" id="PF00228">
    <property type="entry name" value="Bowman-Birk_leg"/>
    <property type="match status" value="1"/>
</dbReference>
<evidence type="ECO:0000256" key="6">
    <source>
        <dbReference type="RuleBase" id="RU003856"/>
    </source>
</evidence>
<feature type="disulfide bond" evidence="5">
    <location>
        <begin position="76"/>
        <end position="83"/>
    </location>
</feature>
<dbReference type="InterPro" id="IPR000877">
    <property type="entry name" value="Prot_inh_BBI"/>
</dbReference>
<feature type="domain" description="Bowman-Birk serine protease inhibitors family" evidence="8">
    <location>
        <begin position="52"/>
        <end position="106"/>
    </location>
</feature>
<accession>A0AA86RUH6</accession>
<sequence>MELKAFVKVGLVVFLMGLAATTDARYDSSSFITQVLTNGGANYRVKSTSTACCDNCVCTKSDPPQCECHDVRDLDCHSGCENCVCMWKYPPVCVCNDVTDFCYDKCDSSKANNAH</sequence>
<gene>
    <name evidence="9" type="ORF">AYBTSS11_LOCUS1094</name>
</gene>
<name>A0AA86RUH6_9FABA</name>
<feature type="chain" id="PRO_5041699187" description="Bowman-Birk serine protease inhibitors family domain-containing protein" evidence="7">
    <location>
        <begin position="25"/>
        <end position="115"/>
    </location>
</feature>
<evidence type="ECO:0000256" key="7">
    <source>
        <dbReference type="SAM" id="SignalP"/>
    </source>
</evidence>
<evidence type="ECO:0000313" key="10">
    <source>
        <dbReference type="Proteomes" id="UP001189624"/>
    </source>
</evidence>
<proteinExistence type="inferred from homology"/>
<evidence type="ECO:0000256" key="4">
    <source>
        <dbReference type="ARBA" id="ARBA00023157"/>
    </source>
</evidence>
<feature type="disulfide bond" evidence="5">
    <location>
        <begin position="52"/>
        <end position="106"/>
    </location>
</feature>
<reference evidence="9" key="1">
    <citation type="submission" date="2023-10" db="EMBL/GenBank/DDBJ databases">
        <authorList>
            <person name="Domelevo Entfellner J.-B."/>
        </authorList>
    </citation>
    <scope>NUCLEOTIDE SEQUENCE</scope>
</reference>
<evidence type="ECO:0000256" key="2">
    <source>
        <dbReference type="ARBA" id="ARBA00022690"/>
    </source>
</evidence>
<keyword evidence="10" id="KW-1185">Reference proteome</keyword>
<keyword evidence="2 6" id="KW-0646">Protease inhibitor</keyword>
<dbReference type="InterPro" id="IPR035995">
    <property type="entry name" value="Bowman-Birk_prot_inh"/>
</dbReference>
<dbReference type="Gramene" id="rna-AYBTSS11_LOCUS1094">
    <property type="protein sequence ID" value="CAJ1818898.1"/>
    <property type="gene ID" value="gene-AYBTSS11_LOCUS1094"/>
</dbReference>
<dbReference type="Gene3D" id="2.10.69.10">
    <property type="entry name" value="Cysteine Protease (Bromelain) Inhibitor, subunit H"/>
    <property type="match status" value="1"/>
</dbReference>
<feature type="signal peptide" evidence="7">
    <location>
        <begin position="1"/>
        <end position="24"/>
    </location>
</feature>
<keyword evidence="3 6" id="KW-0722">Serine protease inhibitor</keyword>
<feature type="disulfide bond" evidence="5">
    <location>
        <begin position="53"/>
        <end position="68"/>
    </location>
</feature>
<dbReference type="PANTHER" id="PTHR33479:SF19">
    <property type="entry name" value="BOWMAN-BIRK TYPE PROTEINASE INHIBITOR C-II"/>
    <property type="match status" value="1"/>
</dbReference>
<dbReference type="PANTHER" id="PTHR33479">
    <property type="entry name" value="BOWMAN-BIRK TYPE BRAN TRYPSIN INHIBITOR"/>
    <property type="match status" value="1"/>
</dbReference>
<dbReference type="GO" id="GO:0005576">
    <property type="term" value="C:extracellular region"/>
    <property type="evidence" value="ECO:0007669"/>
    <property type="project" value="InterPro"/>
</dbReference>
<dbReference type="SUPFAM" id="SSF57247">
    <property type="entry name" value="Bowman-Birk inhibitor, BBI"/>
    <property type="match status" value="1"/>
</dbReference>
<evidence type="ECO:0000256" key="3">
    <source>
        <dbReference type="ARBA" id="ARBA00022900"/>
    </source>
</evidence>
<evidence type="ECO:0000259" key="8">
    <source>
        <dbReference type="SMART" id="SM00269"/>
    </source>
</evidence>
<keyword evidence="4 5" id="KW-1015">Disulfide bond</keyword>
<feature type="disulfide bond" evidence="5">
    <location>
        <begin position="56"/>
        <end position="102"/>
    </location>
</feature>
<organism evidence="9 10">
    <name type="scientific">Sphenostylis stenocarpa</name>
    <dbReference type="NCBI Taxonomy" id="92480"/>
    <lineage>
        <taxon>Eukaryota</taxon>
        <taxon>Viridiplantae</taxon>
        <taxon>Streptophyta</taxon>
        <taxon>Embryophyta</taxon>
        <taxon>Tracheophyta</taxon>
        <taxon>Spermatophyta</taxon>
        <taxon>Magnoliopsida</taxon>
        <taxon>eudicotyledons</taxon>
        <taxon>Gunneridae</taxon>
        <taxon>Pentapetalae</taxon>
        <taxon>rosids</taxon>
        <taxon>fabids</taxon>
        <taxon>Fabales</taxon>
        <taxon>Fabaceae</taxon>
        <taxon>Papilionoideae</taxon>
        <taxon>50 kb inversion clade</taxon>
        <taxon>NPAAA clade</taxon>
        <taxon>indigoferoid/millettioid clade</taxon>
        <taxon>Phaseoleae</taxon>
        <taxon>Sphenostylis</taxon>
    </lineage>
</organism>
<dbReference type="SMART" id="SM00269">
    <property type="entry name" value="BowB"/>
    <property type="match status" value="1"/>
</dbReference>